<feature type="non-terminal residue" evidence="2">
    <location>
        <position position="1"/>
    </location>
</feature>
<dbReference type="AlphaFoldDB" id="A0A6J4NAH2"/>
<sequence length="118" mass="13392">EGRTAPLPRHGHRRRCAARRPVPDRSAAALRLPALPRDHARGRHRLRDRRRHLAVPRRRPRLALPDLPHRRVHARAARGLGHGLPRRHPRLRDGAPPLLLGRAPRHPASPGRARRAGL</sequence>
<feature type="compositionally biased region" description="Basic residues" evidence="1">
    <location>
        <begin position="40"/>
        <end position="61"/>
    </location>
</feature>
<accession>A0A6J4NAH2</accession>
<feature type="compositionally biased region" description="Basic residues" evidence="1">
    <location>
        <begin position="9"/>
        <end position="18"/>
    </location>
</feature>
<name>A0A6J4NAH2_9ACTN</name>
<feature type="region of interest" description="Disordered" evidence="1">
    <location>
        <begin position="1"/>
        <end position="118"/>
    </location>
</feature>
<dbReference type="EMBL" id="CADCUN010000105">
    <property type="protein sequence ID" value="CAA9382681.1"/>
    <property type="molecule type" value="Genomic_DNA"/>
</dbReference>
<feature type="compositionally biased region" description="Low complexity" evidence="1">
    <location>
        <begin position="24"/>
        <end position="35"/>
    </location>
</feature>
<gene>
    <name evidence="2" type="ORF">AVDCRST_MAG60-1010</name>
</gene>
<organism evidence="2">
    <name type="scientific">uncultured Nocardioides sp</name>
    <dbReference type="NCBI Taxonomy" id="198441"/>
    <lineage>
        <taxon>Bacteria</taxon>
        <taxon>Bacillati</taxon>
        <taxon>Actinomycetota</taxon>
        <taxon>Actinomycetes</taxon>
        <taxon>Propionibacteriales</taxon>
        <taxon>Nocardioidaceae</taxon>
        <taxon>Nocardioides</taxon>
        <taxon>environmental samples</taxon>
    </lineage>
</organism>
<evidence type="ECO:0000256" key="1">
    <source>
        <dbReference type="SAM" id="MobiDB-lite"/>
    </source>
</evidence>
<feature type="non-terminal residue" evidence="2">
    <location>
        <position position="118"/>
    </location>
</feature>
<protein>
    <submittedName>
        <fullName evidence="2">Uncharacterized protein</fullName>
    </submittedName>
</protein>
<proteinExistence type="predicted"/>
<evidence type="ECO:0000313" key="2">
    <source>
        <dbReference type="EMBL" id="CAA9382681.1"/>
    </source>
</evidence>
<reference evidence="2" key="1">
    <citation type="submission" date="2020-02" db="EMBL/GenBank/DDBJ databases">
        <authorList>
            <person name="Meier V. D."/>
        </authorList>
    </citation>
    <scope>NUCLEOTIDE SEQUENCE</scope>
    <source>
        <strain evidence="2">AVDCRST_MAG60</strain>
    </source>
</reference>